<dbReference type="Proteomes" id="UP000095003">
    <property type="component" value="Unassembled WGS sequence"/>
</dbReference>
<name>A0A1E3ARH3_9FIRM</name>
<evidence type="ECO:0000256" key="6">
    <source>
        <dbReference type="ARBA" id="ARBA00023015"/>
    </source>
</evidence>
<dbReference type="PROSITE" id="PS01124">
    <property type="entry name" value="HTH_ARAC_FAMILY_2"/>
    <property type="match status" value="1"/>
</dbReference>
<accession>A0A1E3ARH3</accession>
<feature type="modified residue" description="4-aspartylphosphate" evidence="10">
    <location>
        <position position="63"/>
    </location>
</feature>
<dbReference type="InterPro" id="IPR009057">
    <property type="entry name" value="Homeodomain-like_sf"/>
</dbReference>
<keyword evidence="8" id="KW-0804">Transcription</keyword>
<proteinExistence type="predicted"/>
<dbReference type="CDD" id="cd17536">
    <property type="entry name" value="REC_YesN-like"/>
    <property type="match status" value="1"/>
</dbReference>
<evidence type="ECO:0000256" key="2">
    <source>
        <dbReference type="ARBA" id="ARBA00018672"/>
    </source>
</evidence>
<comment type="function">
    <text evidence="9">May play the central regulatory role in sporulation. It may be an element of the effector pathway responsible for the activation of sporulation genes in response to nutritional stress. Spo0A may act in concert with spo0H (a sigma factor) to control the expression of some genes that are critical to the sporulation process.</text>
</comment>
<dbReference type="SMART" id="SM00448">
    <property type="entry name" value="REC"/>
    <property type="match status" value="1"/>
</dbReference>
<dbReference type="GO" id="GO:0043565">
    <property type="term" value="F:sequence-specific DNA binding"/>
    <property type="evidence" value="ECO:0007669"/>
    <property type="project" value="InterPro"/>
</dbReference>
<dbReference type="PANTHER" id="PTHR42713:SF3">
    <property type="entry name" value="TRANSCRIPTIONAL REGULATORY PROTEIN HPTR"/>
    <property type="match status" value="1"/>
</dbReference>
<dbReference type="GO" id="GO:0005737">
    <property type="term" value="C:cytoplasm"/>
    <property type="evidence" value="ECO:0007669"/>
    <property type="project" value="UniProtKB-SubCell"/>
</dbReference>
<dbReference type="GO" id="GO:0000160">
    <property type="term" value="P:phosphorelay signal transduction system"/>
    <property type="evidence" value="ECO:0007669"/>
    <property type="project" value="UniProtKB-KW"/>
</dbReference>
<comment type="subcellular location">
    <subcellularLocation>
        <location evidence="1">Cytoplasm</location>
    </subcellularLocation>
</comment>
<dbReference type="Pfam" id="PF12833">
    <property type="entry name" value="HTH_18"/>
    <property type="match status" value="1"/>
</dbReference>
<evidence type="ECO:0000259" key="11">
    <source>
        <dbReference type="PROSITE" id="PS01124"/>
    </source>
</evidence>
<protein>
    <recommendedName>
        <fullName evidence="2">Stage 0 sporulation protein A homolog</fullName>
    </recommendedName>
</protein>
<evidence type="ECO:0000313" key="13">
    <source>
        <dbReference type="EMBL" id="ODM11319.1"/>
    </source>
</evidence>
<reference evidence="13 14" key="1">
    <citation type="submission" date="2016-07" db="EMBL/GenBank/DDBJ databases">
        <title>Characterization of isolates of Eisenbergiella tayi derived from blood cultures, using whole genome sequencing.</title>
        <authorList>
            <person name="Burdz T."/>
            <person name="Wiebe D."/>
            <person name="Huynh C."/>
            <person name="Bernard K."/>
        </authorList>
    </citation>
    <scope>NUCLEOTIDE SEQUENCE [LARGE SCALE GENOMIC DNA]</scope>
    <source>
        <strain evidence="13 14">NML 120489</strain>
    </source>
</reference>
<evidence type="ECO:0000256" key="10">
    <source>
        <dbReference type="PROSITE-ProRule" id="PRU00169"/>
    </source>
</evidence>
<keyword evidence="7" id="KW-0238">DNA-binding</keyword>
<dbReference type="Gene3D" id="3.40.50.2300">
    <property type="match status" value="1"/>
</dbReference>
<organism evidence="13 14">
    <name type="scientific">Eisenbergiella tayi</name>
    <dbReference type="NCBI Taxonomy" id="1432052"/>
    <lineage>
        <taxon>Bacteria</taxon>
        <taxon>Bacillati</taxon>
        <taxon>Bacillota</taxon>
        <taxon>Clostridia</taxon>
        <taxon>Lachnospirales</taxon>
        <taxon>Lachnospiraceae</taxon>
        <taxon>Eisenbergiella</taxon>
    </lineage>
</organism>
<dbReference type="SMART" id="SM00342">
    <property type="entry name" value="HTH_ARAC"/>
    <property type="match status" value="1"/>
</dbReference>
<evidence type="ECO:0000256" key="1">
    <source>
        <dbReference type="ARBA" id="ARBA00004496"/>
    </source>
</evidence>
<dbReference type="PROSITE" id="PS50110">
    <property type="entry name" value="RESPONSE_REGULATORY"/>
    <property type="match status" value="1"/>
</dbReference>
<dbReference type="AlphaFoldDB" id="A0A1E3ARH3"/>
<keyword evidence="4 10" id="KW-0597">Phosphoprotein</keyword>
<sequence length="551" mass="63870">MCIFEGEEMKTVLIVEDDFSVREYLKNAIPWEENGYHVIGEADNGIKALALLEQECPDIMITDIQMPRMNGVELISKMKEAGYPTKIVVLSFYDDFEYVRDAMKFGAVDYVLKHQLSEDKILKTLNEIHEDVSGNSVEEVRKENQLMKRRLQRNLNAIKRRIFQKLAVNEENAIQETGNDLEQFGISNQEITFLVGNIRLMNDRIGAFLIEEGRYDIELLEFSVSNIIEEVMQAEGHGIVCVENSLNYKVFFACDGLERELSTEKKGYNTLNKALEKLDEYLGIQAAAGMSKAQCDLKNTKKAVEQAELALENMFYKGYGNVYLCTGTVFSQDSDYIYTEASGFYEMLKHGQEISKIMERLLEHAREERLHPQLFRKAEDYILAVLLSILGGLEKSYGEKTDTGYDLHTGSATYSECREKLVNSARWIEEYLDRHQRETYEREEVNSAIRYIRQHYEGNITLEEISRHVNLSRVYFSQMFKAETGMSFTDYLIHYRIKEAQKLLRNTDLRMYEIASRVGIPDQHYFNRLFKNITGVTPAKYKESCITRKES</sequence>
<dbReference type="PANTHER" id="PTHR42713">
    <property type="entry name" value="HISTIDINE KINASE-RELATED"/>
    <property type="match status" value="1"/>
</dbReference>
<feature type="domain" description="Response regulatory" evidence="12">
    <location>
        <begin position="11"/>
        <end position="128"/>
    </location>
</feature>
<dbReference type="Gene3D" id="1.10.10.60">
    <property type="entry name" value="Homeodomain-like"/>
    <property type="match status" value="2"/>
</dbReference>
<evidence type="ECO:0000256" key="9">
    <source>
        <dbReference type="ARBA" id="ARBA00024867"/>
    </source>
</evidence>
<evidence type="ECO:0000256" key="8">
    <source>
        <dbReference type="ARBA" id="ARBA00023163"/>
    </source>
</evidence>
<dbReference type="InterPro" id="IPR018060">
    <property type="entry name" value="HTH_AraC"/>
</dbReference>
<evidence type="ECO:0000256" key="4">
    <source>
        <dbReference type="ARBA" id="ARBA00022553"/>
    </source>
</evidence>
<dbReference type="InterPro" id="IPR011006">
    <property type="entry name" value="CheY-like_superfamily"/>
</dbReference>
<comment type="caution">
    <text evidence="13">The sequence shown here is derived from an EMBL/GenBank/DDBJ whole genome shotgun (WGS) entry which is preliminary data.</text>
</comment>
<dbReference type="InterPro" id="IPR001789">
    <property type="entry name" value="Sig_transdc_resp-reg_receiver"/>
</dbReference>
<gene>
    <name evidence="13" type="ORF">BEH84_03748</name>
</gene>
<evidence type="ECO:0000256" key="5">
    <source>
        <dbReference type="ARBA" id="ARBA00023012"/>
    </source>
</evidence>
<evidence type="ECO:0000259" key="12">
    <source>
        <dbReference type="PROSITE" id="PS50110"/>
    </source>
</evidence>
<feature type="domain" description="HTH araC/xylS-type" evidence="11">
    <location>
        <begin position="446"/>
        <end position="544"/>
    </location>
</feature>
<dbReference type="GO" id="GO:0003700">
    <property type="term" value="F:DNA-binding transcription factor activity"/>
    <property type="evidence" value="ECO:0007669"/>
    <property type="project" value="InterPro"/>
</dbReference>
<dbReference type="InterPro" id="IPR051552">
    <property type="entry name" value="HptR"/>
</dbReference>
<dbReference type="SUPFAM" id="SSF46689">
    <property type="entry name" value="Homeodomain-like"/>
    <property type="match status" value="2"/>
</dbReference>
<evidence type="ECO:0000256" key="3">
    <source>
        <dbReference type="ARBA" id="ARBA00022490"/>
    </source>
</evidence>
<dbReference type="Pfam" id="PF00072">
    <property type="entry name" value="Response_reg"/>
    <property type="match status" value="1"/>
</dbReference>
<dbReference type="SUPFAM" id="SSF52172">
    <property type="entry name" value="CheY-like"/>
    <property type="match status" value="1"/>
</dbReference>
<keyword evidence="6" id="KW-0805">Transcription regulation</keyword>
<dbReference type="PROSITE" id="PS00041">
    <property type="entry name" value="HTH_ARAC_FAMILY_1"/>
    <property type="match status" value="1"/>
</dbReference>
<dbReference type="EMBL" id="MCGI01000003">
    <property type="protein sequence ID" value="ODM11319.1"/>
    <property type="molecule type" value="Genomic_DNA"/>
</dbReference>
<evidence type="ECO:0000313" key="14">
    <source>
        <dbReference type="Proteomes" id="UP000095003"/>
    </source>
</evidence>
<keyword evidence="5" id="KW-0902">Two-component regulatory system</keyword>
<keyword evidence="3" id="KW-0963">Cytoplasm</keyword>
<evidence type="ECO:0000256" key="7">
    <source>
        <dbReference type="ARBA" id="ARBA00023125"/>
    </source>
</evidence>
<dbReference type="InterPro" id="IPR018062">
    <property type="entry name" value="HTH_AraC-typ_CS"/>
</dbReference>